<accession>A0A2S3VZB9</accession>
<protein>
    <submittedName>
        <fullName evidence="1">Uncharacterized protein</fullName>
    </submittedName>
</protein>
<evidence type="ECO:0000313" key="2">
    <source>
        <dbReference type="Proteomes" id="UP000237344"/>
    </source>
</evidence>
<evidence type="ECO:0000313" key="1">
    <source>
        <dbReference type="EMBL" id="POF61969.1"/>
    </source>
</evidence>
<proteinExistence type="predicted"/>
<reference evidence="1 2" key="1">
    <citation type="submission" date="2018-01" db="EMBL/GenBank/DDBJ databases">
        <title>Draft Genome Sequence of Komagataeibacter maltaceti LMG 1529, a Vinegar Producing Acetic Acid Bacterium Isolated from Malt Vinegar Brewery Acetifiers.</title>
        <authorList>
            <person name="Zhang Q."/>
            <person name="Hollensteiner J."/>
            <person name="Poehlein A."/>
            <person name="Daniel R."/>
        </authorList>
    </citation>
    <scope>NUCLEOTIDE SEQUENCE [LARGE SCALE GENOMIC DNA]</scope>
    <source>
        <strain evidence="1 2">LMG 1529</strain>
    </source>
</reference>
<keyword evidence="2" id="KW-1185">Reference proteome</keyword>
<gene>
    <name evidence="1" type="ORF">KMAL_24160</name>
</gene>
<name>A0A2S3VZB9_9PROT</name>
<dbReference type="RefSeq" id="WP_110095969.1">
    <property type="nucleotide sequence ID" value="NZ_POTC01000038.1"/>
</dbReference>
<comment type="caution">
    <text evidence="1">The sequence shown here is derived from an EMBL/GenBank/DDBJ whole genome shotgun (WGS) entry which is preliminary data.</text>
</comment>
<sequence>MNAMNDDISAHAGEIALLEAHVGCLEVALQTALRLLTKEQQMDMLLHEQNRIKERDEQQVAHQIGPDADEFNDITSAHKWVAECIARVISETDTRGKGGNVTGGPVG</sequence>
<dbReference type="AlphaFoldDB" id="A0A2S3VZB9"/>
<organism evidence="1 2">
    <name type="scientific">Novacetimonas maltaceti</name>
    <dbReference type="NCBI Taxonomy" id="1203393"/>
    <lineage>
        <taxon>Bacteria</taxon>
        <taxon>Pseudomonadati</taxon>
        <taxon>Pseudomonadota</taxon>
        <taxon>Alphaproteobacteria</taxon>
        <taxon>Acetobacterales</taxon>
        <taxon>Acetobacteraceae</taxon>
        <taxon>Novacetimonas</taxon>
    </lineage>
</organism>
<dbReference type="Proteomes" id="UP000237344">
    <property type="component" value="Unassembled WGS sequence"/>
</dbReference>
<dbReference type="EMBL" id="POTC01000038">
    <property type="protein sequence ID" value="POF61969.1"/>
    <property type="molecule type" value="Genomic_DNA"/>
</dbReference>